<sequence length="551" mass="62105">MMVDIDNVLVSLGMGRYQFTGCVLFGVMLMYSNISPFTYVFTAGDLKYRCEIPECDSTDLTKQIYEPEWLRFTTPYRDDGKQPRKCLRYAALSGPVNGMRCAASEFNETIIETCTDRWVFEEPENTIGTEFGLMCEENKWKLSMVGSVNNFGQFIGIPISGIVADKFGRKFTLVFCAVTSAAICIFQSFSFNYSMFLFLELLSSIISSGIYSITFILAMESILPNQRVLYYSILESFLPIGAMLVALIASQVKDWRLLLQLSNFPGLLFISYFWLTEESMRWLETQGKHDKVINTLKNIANTNKKPMPELPHDTQTKKLDDVDETNDDISNSNIFKDIIRSPTIFWRMIRCSLVWIAATLVYYGLTINATDIAGNKYMNFAMASFIEIPSCLLYYLIMEKMSRKSSLSSTFILTAVTCVLYNVTPDELHWLKLSLYMVGKLAIAIAFSIVYMLTAEIFPTQLRATMVSMCSMIGRIGSMLAPQTTLLAQFFGGNVTMIVFCATSILGAAITTTLPESKNIKLPDTIDEAERIGIDDSTKPEKNGISNENFV</sequence>
<name>A0A5E4MHQ7_9HEMI</name>
<dbReference type="PANTHER" id="PTHR24064">
    <property type="entry name" value="SOLUTE CARRIER FAMILY 22 MEMBER"/>
    <property type="match status" value="1"/>
</dbReference>
<evidence type="ECO:0000313" key="8">
    <source>
        <dbReference type="Proteomes" id="UP000325440"/>
    </source>
</evidence>
<feature type="transmembrane region" description="Helical" evidence="5">
    <location>
        <begin position="487"/>
        <end position="511"/>
    </location>
</feature>
<evidence type="ECO:0000256" key="5">
    <source>
        <dbReference type="SAM" id="Phobius"/>
    </source>
</evidence>
<feature type="domain" description="Major facilitator superfamily (MFS) profile" evidence="6">
    <location>
        <begin position="86"/>
        <end position="519"/>
    </location>
</feature>
<gene>
    <name evidence="7" type="ORF">CINCED_3A010671</name>
</gene>
<evidence type="ECO:0000256" key="3">
    <source>
        <dbReference type="ARBA" id="ARBA00022989"/>
    </source>
</evidence>
<keyword evidence="8" id="KW-1185">Reference proteome</keyword>
<dbReference type="GO" id="GO:0022857">
    <property type="term" value="F:transmembrane transporter activity"/>
    <property type="evidence" value="ECO:0007669"/>
    <property type="project" value="InterPro"/>
</dbReference>
<keyword evidence="3 5" id="KW-1133">Transmembrane helix</keyword>
<protein>
    <submittedName>
        <fullName evidence="7">Major facilitator superfamily,Major facilitator superfamily domain,Sugar transporter, conserved site</fullName>
    </submittedName>
</protein>
<keyword evidence="4 5" id="KW-0472">Membrane</keyword>
<evidence type="ECO:0000256" key="1">
    <source>
        <dbReference type="ARBA" id="ARBA00004141"/>
    </source>
</evidence>
<dbReference type="Gene3D" id="1.20.1250.20">
    <property type="entry name" value="MFS general substrate transporter like domains"/>
    <property type="match status" value="1"/>
</dbReference>
<evidence type="ECO:0000256" key="2">
    <source>
        <dbReference type="ARBA" id="ARBA00022692"/>
    </source>
</evidence>
<accession>A0A5E4MHQ7</accession>
<dbReference type="Proteomes" id="UP000325440">
    <property type="component" value="Unassembled WGS sequence"/>
</dbReference>
<dbReference type="InterPro" id="IPR036259">
    <property type="entry name" value="MFS_trans_sf"/>
</dbReference>
<comment type="subcellular location">
    <subcellularLocation>
        <location evidence="1">Membrane</location>
        <topology evidence="1">Multi-pass membrane protein</topology>
    </subcellularLocation>
</comment>
<evidence type="ECO:0000313" key="7">
    <source>
        <dbReference type="EMBL" id="VVC31717.1"/>
    </source>
</evidence>
<feature type="transmembrane region" description="Helical" evidence="5">
    <location>
        <begin position="344"/>
        <end position="365"/>
    </location>
</feature>
<feature type="transmembrane region" description="Helical" evidence="5">
    <location>
        <begin position="255"/>
        <end position="275"/>
    </location>
</feature>
<dbReference type="EMBL" id="CABPRJ010000951">
    <property type="protein sequence ID" value="VVC31717.1"/>
    <property type="molecule type" value="Genomic_DNA"/>
</dbReference>
<dbReference type="InterPro" id="IPR011701">
    <property type="entry name" value="MFS"/>
</dbReference>
<organism evidence="7 8">
    <name type="scientific">Cinara cedri</name>
    <dbReference type="NCBI Taxonomy" id="506608"/>
    <lineage>
        <taxon>Eukaryota</taxon>
        <taxon>Metazoa</taxon>
        <taxon>Ecdysozoa</taxon>
        <taxon>Arthropoda</taxon>
        <taxon>Hexapoda</taxon>
        <taxon>Insecta</taxon>
        <taxon>Pterygota</taxon>
        <taxon>Neoptera</taxon>
        <taxon>Paraneoptera</taxon>
        <taxon>Hemiptera</taxon>
        <taxon>Sternorrhyncha</taxon>
        <taxon>Aphidomorpha</taxon>
        <taxon>Aphidoidea</taxon>
        <taxon>Aphididae</taxon>
        <taxon>Lachninae</taxon>
        <taxon>Cinara</taxon>
    </lineage>
</organism>
<dbReference type="SUPFAM" id="SSF103473">
    <property type="entry name" value="MFS general substrate transporter"/>
    <property type="match status" value="1"/>
</dbReference>
<feature type="transmembrane region" description="Helical" evidence="5">
    <location>
        <begin position="229"/>
        <end position="249"/>
    </location>
</feature>
<feature type="transmembrane region" description="Helical" evidence="5">
    <location>
        <begin position="171"/>
        <end position="189"/>
    </location>
</feature>
<feature type="transmembrane region" description="Helical" evidence="5">
    <location>
        <begin position="377"/>
        <end position="397"/>
    </location>
</feature>
<dbReference type="AlphaFoldDB" id="A0A5E4MHQ7"/>
<dbReference type="OrthoDB" id="2261376at2759"/>
<dbReference type="PROSITE" id="PS50850">
    <property type="entry name" value="MFS"/>
    <property type="match status" value="1"/>
</dbReference>
<feature type="transmembrane region" description="Helical" evidence="5">
    <location>
        <begin position="406"/>
        <end position="423"/>
    </location>
</feature>
<keyword evidence="7" id="KW-0762">Sugar transport</keyword>
<keyword evidence="7" id="KW-0813">Transport</keyword>
<feature type="transmembrane region" description="Helical" evidence="5">
    <location>
        <begin position="435"/>
        <end position="455"/>
    </location>
</feature>
<proteinExistence type="predicted"/>
<evidence type="ECO:0000259" key="6">
    <source>
        <dbReference type="PROSITE" id="PS50850"/>
    </source>
</evidence>
<feature type="transmembrane region" description="Helical" evidence="5">
    <location>
        <begin position="17"/>
        <end position="41"/>
    </location>
</feature>
<dbReference type="PROSITE" id="PS00216">
    <property type="entry name" value="SUGAR_TRANSPORT_1"/>
    <property type="match status" value="1"/>
</dbReference>
<dbReference type="InterPro" id="IPR020846">
    <property type="entry name" value="MFS_dom"/>
</dbReference>
<dbReference type="InterPro" id="IPR005829">
    <property type="entry name" value="Sugar_transporter_CS"/>
</dbReference>
<dbReference type="GO" id="GO:0016020">
    <property type="term" value="C:membrane"/>
    <property type="evidence" value="ECO:0007669"/>
    <property type="project" value="UniProtKB-SubCell"/>
</dbReference>
<dbReference type="Pfam" id="PF07690">
    <property type="entry name" value="MFS_1"/>
    <property type="match status" value="1"/>
</dbReference>
<keyword evidence="2 5" id="KW-0812">Transmembrane</keyword>
<feature type="transmembrane region" description="Helical" evidence="5">
    <location>
        <begin position="195"/>
        <end position="217"/>
    </location>
</feature>
<evidence type="ECO:0000256" key="4">
    <source>
        <dbReference type="ARBA" id="ARBA00023136"/>
    </source>
</evidence>
<reference evidence="7 8" key="1">
    <citation type="submission" date="2019-08" db="EMBL/GenBank/DDBJ databases">
        <authorList>
            <person name="Alioto T."/>
            <person name="Alioto T."/>
            <person name="Gomez Garrido J."/>
        </authorList>
    </citation>
    <scope>NUCLEOTIDE SEQUENCE [LARGE SCALE GENOMIC DNA]</scope>
</reference>
<dbReference type="CDD" id="cd17317">
    <property type="entry name" value="MFS_SLC22"/>
    <property type="match status" value="1"/>
</dbReference>